<sequence length="207" mass="23190">MSFPTKATPKVVVYYLTTIAILAALHLTYAKSIRTLRYSNPRGADAIKIRRGGCAAFGHSCFGGHGKRTDTDSAGGEVQDDGIGFRVSNEDLSNSLNSDEFMVPAENFRRGRSQLENVQHHHYGDVEDYLKLAYFVRKWDLARAFCGVAYTAESRFAFASKARARQLSGVWFSVSGGPVARRHSNYQQLVHLADFIRIHRQLLCDQQ</sequence>
<protein>
    <submittedName>
        <fullName evidence="2">Uncharacterized protein</fullName>
    </submittedName>
</protein>
<keyword evidence="3" id="KW-1185">Reference proteome</keyword>
<gene>
    <name evidence="2" type="ORF">RUM44_005839</name>
</gene>
<name>A0ABR1AY79_POLSC</name>
<accession>A0ABR1AY79</accession>
<dbReference type="EMBL" id="JAWJWF010000006">
    <property type="protein sequence ID" value="KAK6631313.1"/>
    <property type="molecule type" value="Genomic_DNA"/>
</dbReference>
<evidence type="ECO:0000313" key="2">
    <source>
        <dbReference type="EMBL" id="KAK6631313.1"/>
    </source>
</evidence>
<evidence type="ECO:0000313" key="3">
    <source>
        <dbReference type="Proteomes" id="UP001359485"/>
    </source>
</evidence>
<keyword evidence="1" id="KW-0472">Membrane</keyword>
<keyword evidence="1" id="KW-0812">Transmembrane</keyword>
<organism evidence="2 3">
    <name type="scientific">Polyplax serrata</name>
    <name type="common">Common mouse louse</name>
    <dbReference type="NCBI Taxonomy" id="468196"/>
    <lineage>
        <taxon>Eukaryota</taxon>
        <taxon>Metazoa</taxon>
        <taxon>Ecdysozoa</taxon>
        <taxon>Arthropoda</taxon>
        <taxon>Hexapoda</taxon>
        <taxon>Insecta</taxon>
        <taxon>Pterygota</taxon>
        <taxon>Neoptera</taxon>
        <taxon>Paraneoptera</taxon>
        <taxon>Psocodea</taxon>
        <taxon>Troctomorpha</taxon>
        <taxon>Phthiraptera</taxon>
        <taxon>Anoplura</taxon>
        <taxon>Polyplacidae</taxon>
        <taxon>Polyplax</taxon>
    </lineage>
</organism>
<dbReference type="Proteomes" id="UP001359485">
    <property type="component" value="Unassembled WGS sequence"/>
</dbReference>
<keyword evidence="1" id="KW-1133">Transmembrane helix</keyword>
<evidence type="ECO:0000256" key="1">
    <source>
        <dbReference type="SAM" id="Phobius"/>
    </source>
</evidence>
<feature type="transmembrane region" description="Helical" evidence="1">
    <location>
        <begin position="12"/>
        <end position="30"/>
    </location>
</feature>
<proteinExistence type="predicted"/>
<comment type="caution">
    <text evidence="2">The sequence shown here is derived from an EMBL/GenBank/DDBJ whole genome shotgun (WGS) entry which is preliminary data.</text>
</comment>
<reference evidence="2 3" key="1">
    <citation type="submission" date="2023-09" db="EMBL/GenBank/DDBJ databases">
        <title>Genomes of two closely related lineages of the louse Polyplax serrata with different host specificities.</title>
        <authorList>
            <person name="Martinu J."/>
            <person name="Tarabai H."/>
            <person name="Stefka J."/>
            <person name="Hypsa V."/>
        </authorList>
    </citation>
    <scope>NUCLEOTIDE SEQUENCE [LARGE SCALE GENOMIC DNA]</scope>
    <source>
        <strain evidence="2">98ZLc_SE</strain>
    </source>
</reference>